<sequence length="221" mass="23602">MRPAQLRDAAGHGSNERRSAGCALARLGELGFPSIEQRAGGGFVVFFTGKRTAGPDAQTPIRIPPFIKVDVCCLLPARGNLVAHPWSRSVAPGRWRRGRAQLGAGAGGLGAEEQQVRRPGASRRREGEGAAEQPAHGPGVDKHGPDGTVRRREEERAAEQQARGHVADEQGRDVIVRRCEDERAAEQQARGRARPRRHSAPARVRACGGAAEARTSMGPTA</sequence>
<protein>
    <submittedName>
        <fullName evidence="2 3">Uncharacterized protein</fullName>
    </submittedName>
</protein>
<dbReference type="EnsemblPlants" id="KQJ88815">
    <property type="protein sequence ID" value="KQJ88815"/>
    <property type="gene ID" value="BRADI_4g21515v3"/>
</dbReference>
<reference evidence="3" key="3">
    <citation type="submission" date="2018-08" db="UniProtKB">
        <authorList>
            <consortium name="EnsemblPlants"/>
        </authorList>
    </citation>
    <scope>IDENTIFICATION</scope>
    <source>
        <strain evidence="3">cv. Bd21</strain>
    </source>
</reference>
<dbReference type="AlphaFoldDB" id="A0A0Q3EMU2"/>
<dbReference type="EMBL" id="CM000883">
    <property type="protein sequence ID" value="KQJ88815.1"/>
    <property type="molecule type" value="Genomic_DNA"/>
</dbReference>
<dbReference type="Proteomes" id="UP000008810">
    <property type="component" value="Chromosome 4"/>
</dbReference>
<evidence type="ECO:0000313" key="3">
    <source>
        <dbReference type="EnsemblPlants" id="KQJ88815"/>
    </source>
</evidence>
<dbReference type="Gramene" id="KQJ88815">
    <property type="protein sequence ID" value="KQJ88815"/>
    <property type="gene ID" value="BRADI_4g21515v3"/>
</dbReference>
<gene>
    <name evidence="2" type="ORF">BRADI_4g21515v3</name>
</gene>
<accession>A0A0Q3EMU2</accession>
<proteinExistence type="predicted"/>
<evidence type="ECO:0000313" key="4">
    <source>
        <dbReference type="Proteomes" id="UP000008810"/>
    </source>
</evidence>
<reference evidence="2 3" key="1">
    <citation type="journal article" date="2010" name="Nature">
        <title>Genome sequencing and analysis of the model grass Brachypodium distachyon.</title>
        <authorList>
            <consortium name="International Brachypodium Initiative"/>
        </authorList>
    </citation>
    <scope>NUCLEOTIDE SEQUENCE [LARGE SCALE GENOMIC DNA]</scope>
    <source>
        <strain evidence="2 3">Bd21</strain>
    </source>
</reference>
<feature type="compositionally biased region" description="Basic residues" evidence="1">
    <location>
        <begin position="191"/>
        <end position="200"/>
    </location>
</feature>
<feature type="compositionally biased region" description="Basic and acidic residues" evidence="1">
    <location>
        <begin position="165"/>
        <end position="185"/>
    </location>
</feature>
<feature type="region of interest" description="Disordered" evidence="1">
    <location>
        <begin position="101"/>
        <end position="221"/>
    </location>
</feature>
<evidence type="ECO:0000313" key="2">
    <source>
        <dbReference type="EMBL" id="KQJ88815.1"/>
    </source>
</evidence>
<evidence type="ECO:0000256" key="1">
    <source>
        <dbReference type="SAM" id="MobiDB-lite"/>
    </source>
</evidence>
<reference evidence="2" key="2">
    <citation type="submission" date="2017-06" db="EMBL/GenBank/DDBJ databases">
        <title>WGS assembly of Brachypodium distachyon.</title>
        <authorList>
            <consortium name="The International Brachypodium Initiative"/>
            <person name="Lucas S."/>
            <person name="Harmon-Smith M."/>
            <person name="Lail K."/>
            <person name="Tice H."/>
            <person name="Grimwood J."/>
            <person name="Bruce D."/>
            <person name="Barry K."/>
            <person name="Shu S."/>
            <person name="Lindquist E."/>
            <person name="Wang M."/>
            <person name="Pitluck S."/>
            <person name="Vogel J.P."/>
            <person name="Garvin D.F."/>
            <person name="Mockler T.C."/>
            <person name="Schmutz J."/>
            <person name="Rokhsar D."/>
            <person name="Bevan M.W."/>
        </authorList>
    </citation>
    <scope>NUCLEOTIDE SEQUENCE</scope>
    <source>
        <strain evidence="2">Bd21</strain>
    </source>
</reference>
<keyword evidence="4" id="KW-1185">Reference proteome</keyword>
<feature type="compositionally biased region" description="Basic and acidic residues" evidence="1">
    <location>
        <begin position="139"/>
        <end position="158"/>
    </location>
</feature>
<dbReference type="InParanoid" id="A0A0Q3EMU2"/>
<name>A0A0Q3EMU2_BRADI</name>
<organism evidence="2">
    <name type="scientific">Brachypodium distachyon</name>
    <name type="common">Purple false brome</name>
    <name type="synonym">Trachynia distachya</name>
    <dbReference type="NCBI Taxonomy" id="15368"/>
    <lineage>
        <taxon>Eukaryota</taxon>
        <taxon>Viridiplantae</taxon>
        <taxon>Streptophyta</taxon>
        <taxon>Embryophyta</taxon>
        <taxon>Tracheophyta</taxon>
        <taxon>Spermatophyta</taxon>
        <taxon>Magnoliopsida</taxon>
        <taxon>Liliopsida</taxon>
        <taxon>Poales</taxon>
        <taxon>Poaceae</taxon>
        <taxon>BOP clade</taxon>
        <taxon>Pooideae</taxon>
        <taxon>Stipodae</taxon>
        <taxon>Brachypodieae</taxon>
        <taxon>Brachypodium</taxon>
    </lineage>
</organism>